<keyword evidence="3" id="KW-1185">Reference proteome</keyword>
<dbReference type="EMBL" id="KV454001">
    <property type="protein sequence ID" value="ODQ48530.1"/>
    <property type="molecule type" value="Genomic_DNA"/>
</dbReference>
<gene>
    <name evidence="2" type="ORF">PICMEDRAFT_56778</name>
</gene>
<evidence type="ECO:0000313" key="2">
    <source>
        <dbReference type="EMBL" id="ODQ48530.1"/>
    </source>
</evidence>
<evidence type="ECO:0000313" key="3">
    <source>
        <dbReference type="Proteomes" id="UP000094455"/>
    </source>
</evidence>
<name>A0A1E3NR26_9ASCO</name>
<organism evidence="2 3">
    <name type="scientific">Pichia membranifaciens NRRL Y-2026</name>
    <dbReference type="NCBI Taxonomy" id="763406"/>
    <lineage>
        <taxon>Eukaryota</taxon>
        <taxon>Fungi</taxon>
        <taxon>Dikarya</taxon>
        <taxon>Ascomycota</taxon>
        <taxon>Saccharomycotina</taxon>
        <taxon>Pichiomycetes</taxon>
        <taxon>Pichiales</taxon>
        <taxon>Pichiaceae</taxon>
        <taxon>Pichia</taxon>
    </lineage>
</organism>
<dbReference type="Proteomes" id="UP000094455">
    <property type="component" value="Unassembled WGS sequence"/>
</dbReference>
<reference evidence="2 3" key="1">
    <citation type="journal article" date="2016" name="Proc. Natl. Acad. Sci. U.S.A.">
        <title>Comparative genomics of biotechnologically important yeasts.</title>
        <authorList>
            <person name="Riley R."/>
            <person name="Haridas S."/>
            <person name="Wolfe K.H."/>
            <person name="Lopes M.R."/>
            <person name="Hittinger C.T."/>
            <person name="Goeker M."/>
            <person name="Salamov A.A."/>
            <person name="Wisecaver J.H."/>
            <person name="Long T.M."/>
            <person name="Calvey C.H."/>
            <person name="Aerts A.L."/>
            <person name="Barry K.W."/>
            <person name="Choi C."/>
            <person name="Clum A."/>
            <person name="Coughlan A.Y."/>
            <person name="Deshpande S."/>
            <person name="Douglass A.P."/>
            <person name="Hanson S.J."/>
            <person name="Klenk H.-P."/>
            <person name="LaButti K.M."/>
            <person name="Lapidus A."/>
            <person name="Lindquist E.A."/>
            <person name="Lipzen A.M."/>
            <person name="Meier-Kolthoff J.P."/>
            <person name="Ohm R.A."/>
            <person name="Otillar R.P."/>
            <person name="Pangilinan J.L."/>
            <person name="Peng Y."/>
            <person name="Rokas A."/>
            <person name="Rosa C.A."/>
            <person name="Scheuner C."/>
            <person name="Sibirny A.A."/>
            <person name="Slot J.C."/>
            <person name="Stielow J.B."/>
            <person name="Sun H."/>
            <person name="Kurtzman C.P."/>
            <person name="Blackwell M."/>
            <person name="Grigoriev I.V."/>
            <person name="Jeffries T.W."/>
        </authorList>
    </citation>
    <scope>NUCLEOTIDE SEQUENCE [LARGE SCALE GENOMIC DNA]</scope>
    <source>
        <strain evidence="2 3">NRRL Y-2026</strain>
    </source>
</reference>
<feature type="compositionally biased region" description="Pro residues" evidence="1">
    <location>
        <begin position="45"/>
        <end position="61"/>
    </location>
</feature>
<evidence type="ECO:0000256" key="1">
    <source>
        <dbReference type="SAM" id="MobiDB-lite"/>
    </source>
</evidence>
<feature type="compositionally biased region" description="Low complexity" evidence="1">
    <location>
        <begin position="89"/>
        <end position="105"/>
    </location>
</feature>
<proteinExistence type="predicted"/>
<protein>
    <submittedName>
        <fullName evidence="2">Uncharacterized protein</fullName>
    </submittedName>
</protein>
<dbReference type="GeneID" id="30179885"/>
<dbReference type="RefSeq" id="XP_019019643.1">
    <property type="nucleotide sequence ID" value="XM_019163198.1"/>
</dbReference>
<feature type="region of interest" description="Disordered" evidence="1">
    <location>
        <begin position="1"/>
        <end position="21"/>
    </location>
</feature>
<feature type="region of interest" description="Disordered" evidence="1">
    <location>
        <begin position="39"/>
        <end position="105"/>
    </location>
</feature>
<sequence length="156" mass="16584">MTGSSWLNRQSLSYPATPSSLNEASKGVAIFQGEGARKGGFLRRPFPPPAFLPSPVTPPAPFSRRPQHAGSLFPSSDPSPAQLHQPVEAQLSSAQLGSQSPSSLPSHHCLWVVTPPGGSPCFSCPLFLFLFLSPSLRLPVSPPPRLPASTLRPRQA</sequence>
<accession>A0A1E3NR26</accession>
<dbReference type="AlphaFoldDB" id="A0A1E3NR26"/>